<dbReference type="PANTHER" id="PTHR39757:SF5">
    <property type="entry name" value="OS02G0190600 PROTEIN"/>
    <property type="match status" value="1"/>
</dbReference>
<evidence type="ECO:0000313" key="2">
    <source>
        <dbReference type="Proteomes" id="UP000306102"/>
    </source>
</evidence>
<name>A0A4S4DPE6_CAMSN</name>
<dbReference type="PANTHER" id="PTHR39757">
    <property type="match status" value="1"/>
</dbReference>
<comment type="caution">
    <text evidence="1">The sequence shown here is derived from an EMBL/GenBank/DDBJ whole genome shotgun (WGS) entry which is preliminary data.</text>
</comment>
<dbReference type="EMBL" id="SDRB02010817">
    <property type="protein sequence ID" value="THG04066.1"/>
    <property type="molecule type" value="Genomic_DNA"/>
</dbReference>
<proteinExistence type="predicted"/>
<evidence type="ECO:0000313" key="1">
    <source>
        <dbReference type="EMBL" id="THG04066.1"/>
    </source>
</evidence>
<dbReference type="SUPFAM" id="SSF51905">
    <property type="entry name" value="FAD/NAD(P)-binding domain"/>
    <property type="match status" value="1"/>
</dbReference>
<protein>
    <submittedName>
        <fullName evidence="1">Uncharacterized protein</fullName>
    </submittedName>
</protein>
<reference evidence="1 2" key="1">
    <citation type="journal article" date="2018" name="Proc. Natl. Acad. Sci. U.S.A.">
        <title>Draft genome sequence of Camellia sinensis var. sinensis provides insights into the evolution of the tea genome and tea quality.</title>
        <authorList>
            <person name="Wei C."/>
            <person name="Yang H."/>
            <person name="Wang S."/>
            <person name="Zhao J."/>
            <person name="Liu C."/>
            <person name="Gao L."/>
            <person name="Xia E."/>
            <person name="Lu Y."/>
            <person name="Tai Y."/>
            <person name="She G."/>
            <person name="Sun J."/>
            <person name="Cao H."/>
            <person name="Tong W."/>
            <person name="Gao Q."/>
            <person name="Li Y."/>
            <person name="Deng W."/>
            <person name="Jiang X."/>
            <person name="Wang W."/>
            <person name="Chen Q."/>
            <person name="Zhang S."/>
            <person name="Li H."/>
            <person name="Wu J."/>
            <person name="Wang P."/>
            <person name="Li P."/>
            <person name="Shi C."/>
            <person name="Zheng F."/>
            <person name="Jian J."/>
            <person name="Huang B."/>
            <person name="Shan D."/>
            <person name="Shi M."/>
            <person name="Fang C."/>
            <person name="Yue Y."/>
            <person name="Li F."/>
            <person name="Li D."/>
            <person name="Wei S."/>
            <person name="Han B."/>
            <person name="Jiang C."/>
            <person name="Yin Y."/>
            <person name="Xia T."/>
            <person name="Zhang Z."/>
            <person name="Bennetzen J.L."/>
            <person name="Zhao S."/>
            <person name="Wan X."/>
        </authorList>
    </citation>
    <scope>NUCLEOTIDE SEQUENCE [LARGE SCALE GENOMIC DNA]</scope>
    <source>
        <strain evidence="2">cv. Shuchazao</strain>
        <tissue evidence="1">Leaf</tissue>
    </source>
</reference>
<dbReference type="Proteomes" id="UP000306102">
    <property type="component" value="Unassembled WGS sequence"/>
</dbReference>
<dbReference type="STRING" id="542762.A0A4S4DPE6"/>
<organism evidence="1 2">
    <name type="scientific">Camellia sinensis var. sinensis</name>
    <name type="common">China tea</name>
    <dbReference type="NCBI Taxonomy" id="542762"/>
    <lineage>
        <taxon>Eukaryota</taxon>
        <taxon>Viridiplantae</taxon>
        <taxon>Streptophyta</taxon>
        <taxon>Embryophyta</taxon>
        <taxon>Tracheophyta</taxon>
        <taxon>Spermatophyta</taxon>
        <taxon>Magnoliopsida</taxon>
        <taxon>eudicotyledons</taxon>
        <taxon>Gunneridae</taxon>
        <taxon>Pentapetalae</taxon>
        <taxon>asterids</taxon>
        <taxon>Ericales</taxon>
        <taxon>Theaceae</taxon>
        <taxon>Camellia</taxon>
    </lineage>
</organism>
<dbReference type="Pfam" id="PF05834">
    <property type="entry name" value="Lycopene_cycl"/>
    <property type="match status" value="1"/>
</dbReference>
<keyword evidence="2" id="KW-1185">Reference proteome</keyword>
<dbReference type="InterPro" id="IPR036188">
    <property type="entry name" value="FAD/NAD-bd_sf"/>
</dbReference>
<sequence length="160" mass="17784">MVGGGPVGPAVMQQVLEAGLSVCSIDPSPKLIWPNNYGVWVDEFEAMDLLDCLDITWSGAVMFVDDHSTKNLDRPYGRVNKRQLKSKMMQKCILNGVKFHHAKVIKVIHKESKSLSICNDGVTVQVTVVLDATSFSRSFVQYDKPLQSRVPSGLWDFGRS</sequence>
<dbReference type="AlphaFoldDB" id="A0A4S4DPE6"/>
<accession>A0A4S4DPE6</accession>
<gene>
    <name evidence="1" type="ORF">TEA_022021</name>
</gene>
<dbReference type="Gene3D" id="3.50.50.60">
    <property type="entry name" value="FAD/NAD(P)-binding domain"/>
    <property type="match status" value="1"/>
</dbReference>